<organism evidence="5 6">
    <name type="scientific">Trichogramma kaykai</name>
    <dbReference type="NCBI Taxonomy" id="54128"/>
    <lineage>
        <taxon>Eukaryota</taxon>
        <taxon>Metazoa</taxon>
        <taxon>Ecdysozoa</taxon>
        <taxon>Arthropoda</taxon>
        <taxon>Hexapoda</taxon>
        <taxon>Insecta</taxon>
        <taxon>Pterygota</taxon>
        <taxon>Neoptera</taxon>
        <taxon>Endopterygota</taxon>
        <taxon>Hymenoptera</taxon>
        <taxon>Apocrita</taxon>
        <taxon>Proctotrupomorpha</taxon>
        <taxon>Chalcidoidea</taxon>
        <taxon>Trichogrammatidae</taxon>
        <taxon>Trichogramma</taxon>
    </lineage>
</organism>
<reference evidence="5 6" key="1">
    <citation type="journal article" date="2024" name="bioRxiv">
        <title>A reference genome for Trichogramma kaykai: A tiny desert-dwelling parasitoid wasp with competing sex-ratio distorters.</title>
        <authorList>
            <person name="Culotta J."/>
            <person name="Lindsey A.R."/>
        </authorList>
    </citation>
    <scope>NUCLEOTIDE SEQUENCE [LARGE SCALE GENOMIC DNA]</scope>
    <source>
        <strain evidence="5 6">KSX58</strain>
    </source>
</reference>
<feature type="repeat" description="ANK" evidence="3">
    <location>
        <begin position="302"/>
        <end position="335"/>
    </location>
</feature>
<gene>
    <name evidence="5" type="ORF">TKK_010893</name>
</gene>
<dbReference type="EMBL" id="JBJJXI010000087">
    <property type="protein sequence ID" value="KAL3394901.1"/>
    <property type="molecule type" value="Genomic_DNA"/>
</dbReference>
<protein>
    <submittedName>
        <fullName evidence="5">Uncharacterized protein</fullName>
    </submittedName>
</protein>
<name>A0ABD2WR31_9HYME</name>
<comment type="caution">
    <text evidence="5">The sequence shown here is derived from an EMBL/GenBank/DDBJ whole genome shotgun (WGS) entry which is preliminary data.</text>
</comment>
<dbReference type="InterPro" id="IPR036770">
    <property type="entry name" value="Ankyrin_rpt-contain_sf"/>
</dbReference>
<dbReference type="Pfam" id="PF12796">
    <property type="entry name" value="Ank_2"/>
    <property type="match status" value="1"/>
</dbReference>
<dbReference type="SUPFAM" id="SSF48403">
    <property type="entry name" value="Ankyrin repeat"/>
    <property type="match status" value="1"/>
</dbReference>
<dbReference type="InterPro" id="IPR002110">
    <property type="entry name" value="Ankyrin_rpt"/>
</dbReference>
<feature type="compositionally biased region" description="Acidic residues" evidence="4">
    <location>
        <begin position="16"/>
        <end position="34"/>
    </location>
</feature>
<evidence type="ECO:0000256" key="3">
    <source>
        <dbReference type="PROSITE-ProRule" id="PRU00023"/>
    </source>
</evidence>
<dbReference type="AlphaFoldDB" id="A0ABD2WR31"/>
<dbReference type="PANTHER" id="PTHR24141">
    <property type="entry name" value="2-5A-DEPENDENT RIBONUCLEASE"/>
    <property type="match status" value="1"/>
</dbReference>
<dbReference type="SMART" id="SM00248">
    <property type="entry name" value="ANK"/>
    <property type="match status" value="4"/>
</dbReference>
<dbReference type="Gene3D" id="1.25.40.20">
    <property type="entry name" value="Ankyrin repeat-containing domain"/>
    <property type="match status" value="1"/>
</dbReference>
<evidence type="ECO:0000313" key="5">
    <source>
        <dbReference type="EMBL" id="KAL3394901.1"/>
    </source>
</evidence>
<accession>A0ABD2WR31</accession>
<keyword evidence="6" id="KW-1185">Reference proteome</keyword>
<sequence>MSESGDESPESVHTESDDDDDVSDIEIDDQDDESDRSMHTASDDEDEEAALTNESDISARSLLYREGDDESYLGKSLSMIIDEAELSFRSQSCHDDESYENFFADDAPDGNGANDNDQHEESFDYGQKKLDTLMRLREKVNWEIEEERVEFFLLIDHLMTEWLELTELPDLRNVLQPEEMDWLLSHVVTHVQCFNQAREFIEFVVRTGYKDRRLDDVPEVGDDPPQLLLRRTTAIHHAAKYRPSDWQWMVEQLFEIYDGFEANYCDELGLSHFHVACMIGHDRVVRKFLELGQDPDLVLPETGDSPLHLALSRGHHGTTVELLLRNGADPNRANEQGSTPLHVISRRKNKDDDSTKLFLEICDELNRQVLIDARDKWGRTPLQLAVANLKPHAVETLLDRGADPSSFVVTIERLFDDSAVEWYERTDFDGLSIAGGALAILESLEKRGYKAEDFGSIVTKIYRKLDLFKYSEHLRTAEENWYDDEEFASRAKAMTILPSIKVWSYDDSSELARESETGAMSLYDLIRLAPEAAATMFEYRHYYDWDKLFAELPKKYEILVIAHLCETMSRRCYEKIMTSLIDEEVADVCSAVTGQSPIDFMIVE</sequence>
<evidence type="ECO:0000256" key="1">
    <source>
        <dbReference type="ARBA" id="ARBA00022737"/>
    </source>
</evidence>
<proteinExistence type="predicted"/>
<evidence type="ECO:0000256" key="4">
    <source>
        <dbReference type="SAM" id="MobiDB-lite"/>
    </source>
</evidence>
<dbReference type="PROSITE" id="PS50297">
    <property type="entry name" value="ANK_REP_REGION"/>
    <property type="match status" value="2"/>
</dbReference>
<feature type="region of interest" description="Disordered" evidence="4">
    <location>
        <begin position="100"/>
        <end position="121"/>
    </location>
</feature>
<dbReference type="PRINTS" id="PR01415">
    <property type="entry name" value="ANKYRIN"/>
</dbReference>
<evidence type="ECO:0000313" key="6">
    <source>
        <dbReference type="Proteomes" id="UP001627154"/>
    </source>
</evidence>
<evidence type="ECO:0000256" key="2">
    <source>
        <dbReference type="ARBA" id="ARBA00023043"/>
    </source>
</evidence>
<dbReference type="Proteomes" id="UP001627154">
    <property type="component" value="Unassembled WGS sequence"/>
</dbReference>
<keyword evidence="2 3" id="KW-0040">ANK repeat</keyword>
<dbReference type="PROSITE" id="PS50088">
    <property type="entry name" value="ANK_REPEAT"/>
    <property type="match status" value="2"/>
</dbReference>
<feature type="repeat" description="ANK" evidence="3">
    <location>
        <begin position="377"/>
        <end position="403"/>
    </location>
</feature>
<keyword evidence="1" id="KW-0677">Repeat</keyword>
<feature type="region of interest" description="Disordered" evidence="4">
    <location>
        <begin position="1"/>
        <end position="55"/>
    </location>
</feature>
<dbReference type="PANTHER" id="PTHR24141:SF1">
    <property type="entry name" value="2-5A-DEPENDENT RIBONUCLEASE"/>
    <property type="match status" value="1"/>
</dbReference>